<evidence type="ECO:0000313" key="1">
    <source>
        <dbReference type="EMBL" id="PSJ06574.1"/>
    </source>
</evidence>
<comment type="caution">
    <text evidence="1">The sequence shown here is derived from an EMBL/GenBank/DDBJ whole genome shotgun (WGS) entry which is preliminary data.</text>
</comment>
<dbReference type="OrthoDB" id="554441at2"/>
<evidence type="ECO:0000313" key="2">
    <source>
        <dbReference type="Proteomes" id="UP000243002"/>
    </source>
</evidence>
<sequence length="260" mass="27338">MAPRLAASSPTASSGAAASPQLIRLLPPLGCPGESAWVPPVEVTRWEQQGYRRAPIPAAPLELAWLPDAPVPLDPAGSTAVLLLLQARPPLPTALTLDWGDGSVETWPWPSGDNAPRLRHAYAYAQDWQVSAELSGSGISAELAVHLLGCPIWPPPQPLPPGAIQPLIPGSGLLGQPFDGRRREQWQLQRWSGGTSSGGVPASDGSSSRFLRADGLWATPPGSGGTRWWSGEGPPGVLPDAQAGDFYLDTRSGDLYAFSA</sequence>
<reference evidence="1 2" key="1">
    <citation type="journal article" date="2018" name="Environ. Microbiol.">
        <title>Ecological and genomic features of two widespread freshwater picocyanobacteria.</title>
        <authorList>
            <person name="Cabello-Yeves P.J."/>
            <person name="Picazo A."/>
            <person name="Camacho A."/>
            <person name="Callieri C."/>
            <person name="Rosselli R."/>
            <person name="Roda-Garcia J.J."/>
            <person name="Coutinho F.H."/>
            <person name="Rodriguez-Valera F."/>
        </authorList>
    </citation>
    <scope>NUCLEOTIDE SEQUENCE [LARGE SCALE GENOMIC DNA]</scope>
    <source>
        <strain evidence="1 2">Tous</strain>
    </source>
</reference>
<proteinExistence type="predicted"/>
<protein>
    <submittedName>
        <fullName evidence="1">Uncharacterized protein</fullName>
    </submittedName>
</protein>
<name>A0A2P7MZE0_9CYAN</name>
<keyword evidence="2" id="KW-1185">Reference proteome</keyword>
<dbReference type="Proteomes" id="UP000243002">
    <property type="component" value="Unassembled WGS sequence"/>
</dbReference>
<dbReference type="RefSeq" id="WP_106502080.1">
    <property type="nucleotide sequence ID" value="NZ_PXXO01000003.1"/>
</dbReference>
<gene>
    <name evidence="1" type="ORF">C7K55_03765</name>
</gene>
<accession>A0A2P7MZE0</accession>
<dbReference type="AlphaFoldDB" id="A0A2P7MZE0"/>
<dbReference type="EMBL" id="PXXO01000003">
    <property type="protein sequence ID" value="PSJ06574.1"/>
    <property type="molecule type" value="Genomic_DNA"/>
</dbReference>
<organism evidence="1 2">
    <name type="scientific">Cyanobium usitatum str. Tous</name>
    <dbReference type="NCBI Taxonomy" id="2116684"/>
    <lineage>
        <taxon>Bacteria</taxon>
        <taxon>Bacillati</taxon>
        <taxon>Cyanobacteriota</taxon>
        <taxon>Cyanophyceae</taxon>
        <taxon>Synechococcales</taxon>
        <taxon>Prochlorococcaceae</taxon>
        <taxon>Cyanobium</taxon>
    </lineage>
</organism>